<dbReference type="Proteomes" id="UP000019364">
    <property type="component" value="Unassembled WGS sequence"/>
</dbReference>
<dbReference type="PANTHER" id="PTHR23513">
    <property type="entry name" value="INTEGRAL MEMBRANE EFFLUX PROTEIN-RELATED"/>
    <property type="match status" value="1"/>
</dbReference>
<evidence type="ECO:0000313" key="7">
    <source>
        <dbReference type="EMBL" id="GAF06733.1"/>
    </source>
</evidence>
<dbReference type="GO" id="GO:0005886">
    <property type="term" value="C:plasma membrane"/>
    <property type="evidence" value="ECO:0007669"/>
    <property type="project" value="UniProtKB-SubCell"/>
</dbReference>
<evidence type="ECO:0000256" key="3">
    <source>
        <dbReference type="ARBA" id="ARBA00022692"/>
    </source>
</evidence>
<reference evidence="7 8" key="1">
    <citation type="journal article" date="2014" name="Genome Announc.">
        <title>Draft Genome Sequence of Paenibacillus pini JCM 16418T, Isolated from the Rhizosphere of Pine Tree.</title>
        <authorList>
            <person name="Yuki M."/>
            <person name="Oshima K."/>
            <person name="Suda W."/>
            <person name="Oshida Y."/>
            <person name="Kitamura K."/>
            <person name="Iida Y."/>
            <person name="Hattori M."/>
            <person name="Ohkuma M."/>
        </authorList>
    </citation>
    <scope>NUCLEOTIDE SEQUENCE [LARGE SCALE GENOMIC DNA]</scope>
    <source>
        <strain evidence="7 8">JCM 16418</strain>
    </source>
</reference>
<dbReference type="InterPro" id="IPR036259">
    <property type="entry name" value="MFS_trans_sf"/>
</dbReference>
<keyword evidence="3 6" id="KW-0812">Transmembrane</keyword>
<evidence type="ECO:0000313" key="8">
    <source>
        <dbReference type="Proteomes" id="UP000019364"/>
    </source>
</evidence>
<feature type="transmembrane region" description="Helical" evidence="6">
    <location>
        <begin position="242"/>
        <end position="263"/>
    </location>
</feature>
<evidence type="ECO:0000256" key="6">
    <source>
        <dbReference type="SAM" id="Phobius"/>
    </source>
</evidence>
<dbReference type="RefSeq" id="WP_242403694.1">
    <property type="nucleotide sequence ID" value="NZ_BAVZ01000001.1"/>
</dbReference>
<dbReference type="SUPFAM" id="SSF103473">
    <property type="entry name" value="MFS general substrate transporter"/>
    <property type="match status" value="1"/>
</dbReference>
<dbReference type="eggNOG" id="COG2814">
    <property type="taxonomic scope" value="Bacteria"/>
</dbReference>
<comment type="subcellular location">
    <subcellularLocation>
        <location evidence="1">Cell membrane</location>
        <topology evidence="1">Multi-pass membrane protein</topology>
    </subcellularLocation>
</comment>
<feature type="transmembrane region" description="Helical" evidence="6">
    <location>
        <begin position="275"/>
        <end position="297"/>
    </location>
</feature>
<dbReference type="Gene3D" id="1.20.1250.20">
    <property type="entry name" value="MFS general substrate transporter like domains"/>
    <property type="match status" value="1"/>
</dbReference>
<dbReference type="Pfam" id="PF07690">
    <property type="entry name" value="MFS_1"/>
    <property type="match status" value="1"/>
</dbReference>
<keyword evidence="5 6" id="KW-0472">Membrane</keyword>
<proteinExistence type="predicted"/>
<dbReference type="CDD" id="cd06173">
    <property type="entry name" value="MFS_MefA_like"/>
    <property type="match status" value="1"/>
</dbReference>
<evidence type="ECO:0000256" key="5">
    <source>
        <dbReference type="ARBA" id="ARBA00023136"/>
    </source>
</evidence>
<comment type="caution">
    <text evidence="7">The sequence shown here is derived from an EMBL/GenBank/DDBJ whole genome shotgun (WGS) entry which is preliminary data.</text>
</comment>
<keyword evidence="2" id="KW-1003">Cell membrane</keyword>
<dbReference type="EMBL" id="BAVZ01000001">
    <property type="protein sequence ID" value="GAF06733.1"/>
    <property type="molecule type" value="Genomic_DNA"/>
</dbReference>
<evidence type="ECO:0000256" key="1">
    <source>
        <dbReference type="ARBA" id="ARBA00004651"/>
    </source>
</evidence>
<evidence type="ECO:0000256" key="2">
    <source>
        <dbReference type="ARBA" id="ARBA00022475"/>
    </source>
</evidence>
<evidence type="ECO:0000256" key="4">
    <source>
        <dbReference type="ARBA" id="ARBA00022989"/>
    </source>
</evidence>
<dbReference type="GO" id="GO:0022857">
    <property type="term" value="F:transmembrane transporter activity"/>
    <property type="evidence" value="ECO:0007669"/>
    <property type="project" value="InterPro"/>
</dbReference>
<name>W7YGM7_9BACL</name>
<protein>
    <submittedName>
        <fullName evidence="7">Transporter</fullName>
    </submittedName>
</protein>
<dbReference type="AlphaFoldDB" id="W7YGM7"/>
<dbReference type="InterPro" id="IPR011701">
    <property type="entry name" value="MFS"/>
</dbReference>
<dbReference type="PANTHER" id="PTHR23513:SF6">
    <property type="entry name" value="MAJOR FACILITATOR SUPERFAMILY ASSOCIATED DOMAIN-CONTAINING PROTEIN"/>
    <property type="match status" value="1"/>
</dbReference>
<feature type="transmembrane region" description="Helical" evidence="6">
    <location>
        <begin position="56"/>
        <end position="80"/>
    </location>
</feature>
<keyword evidence="4 6" id="KW-1133">Transmembrane helix</keyword>
<organism evidence="7 8">
    <name type="scientific">Paenibacillus pini JCM 16418</name>
    <dbReference type="NCBI Taxonomy" id="1236976"/>
    <lineage>
        <taxon>Bacteria</taxon>
        <taxon>Bacillati</taxon>
        <taxon>Bacillota</taxon>
        <taxon>Bacilli</taxon>
        <taxon>Bacillales</taxon>
        <taxon>Paenibacillaceae</taxon>
        <taxon>Paenibacillus</taxon>
    </lineage>
</organism>
<feature type="transmembrane region" description="Helical" evidence="6">
    <location>
        <begin position="167"/>
        <end position="200"/>
    </location>
</feature>
<keyword evidence="8" id="KW-1185">Reference proteome</keyword>
<dbReference type="STRING" id="1236976.JCM16418_707"/>
<gene>
    <name evidence="7" type="ORF">JCM16418_707</name>
</gene>
<sequence>MSETVLVNQKAQGIRSLMIHKPYLYMMTAKIISRFGDSLDSVAYSWMVYLITGSELLMGTLFAINYIPGIVFSIFTGVLVDRWSKKKVIICTNTARGLVVMLTAFLYWNGYLQPWHLFIFTFINSSFECFSTPAEMALVPRILPKELLLSGNSLATSSARIAELGGLAAAGALIAFIGVSGAILIDALTFIAAAALFLWVRIQPEEEVKAPSIQETLGEVPNQTSYWTQFKSGMAFVREHKIILMTMLTAAFVNLCLTPYNVLEPVYVKKILHSGPIGLSIMGICFVVGMIISSLWMTQKGSELQEKLSHCIWLPIAWLKFCPSICSLVDFILSFICSCYLLLWHGFFHIIREYTRFNLHDGSNP</sequence>
<accession>W7YGM7</accession>
<feature type="transmembrane region" description="Helical" evidence="6">
    <location>
        <begin position="318"/>
        <end position="343"/>
    </location>
</feature>